<accession>A0A7N0V602</accession>
<evidence type="ECO:0000313" key="2">
    <source>
        <dbReference type="Proteomes" id="UP000594263"/>
    </source>
</evidence>
<dbReference type="AlphaFoldDB" id="A0A7N0V602"/>
<reference evidence="1" key="1">
    <citation type="submission" date="2021-01" db="UniProtKB">
        <authorList>
            <consortium name="EnsemblPlants"/>
        </authorList>
    </citation>
    <scope>IDENTIFICATION</scope>
</reference>
<keyword evidence="2" id="KW-1185">Reference proteome</keyword>
<dbReference type="Proteomes" id="UP000594263">
    <property type="component" value="Unplaced"/>
</dbReference>
<dbReference type="EnsemblPlants" id="Kaladp0152s0020.1.v1.1">
    <property type="protein sequence ID" value="Kaladp0152s0020.1.v1.1"/>
    <property type="gene ID" value="Kaladp0152s0020.v1.1"/>
</dbReference>
<proteinExistence type="predicted"/>
<evidence type="ECO:0000313" key="1">
    <source>
        <dbReference type="EnsemblPlants" id="Kaladp0152s0020.1.v1.1"/>
    </source>
</evidence>
<dbReference type="Gramene" id="Kaladp0152s0020.1.v1.1">
    <property type="protein sequence ID" value="Kaladp0152s0020.1.v1.1"/>
    <property type="gene ID" value="Kaladp0152s0020.v1.1"/>
</dbReference>
<protein>
    <submittedName>
        <fullName evidence="1">Uncharacterized protein</fullName>
    </submittedName>
</protein>
<name>A0A7N0V602_KALFE</name>
<sequence>MNKDCIRFCTIMKMGDKSRDLESFRSRAQQRERRKIRFADEAGGELCQIKLIESVMKTGARAAVQPSLLAA</sequence>
<organism evidence="1 2">
    <name type="scientific">Kalanchoe fedtschenkoi</name>
    <name type="common">Lavender scallops</name>
    <name type="synonym">South American air plant</name>
    <dbReference type="NCBI Taxonomy" id="63787"/>
    <lineage>
        <taxon>Eukaryota</taxon>
        <taxon>Viridiplantae</taxon>
        <taxon>Streptophyta</taxon>
        <taxon>Embryophyta</taxon>
        <taxon>Tracheophyta</taxon>
        <taxon>Spermatophyta</taxon>
        <taxon>Magnoliopsida</taxon>
        <taxon>eudicotyledons</taxon>
        <taxon>Gunneridae</taxon>
        <taxon>Pentapetalae</taxon>
        <taxon>Saxifragales</taxon>
        <taxon>Crassulaceae</taxon>
        <taxon>Kalanchoe</taxon>
    </lineage>
</organism>